<dbReference type="InterPro" id="IPR027417">
    <property type="entry name" value="P-loop_NTPase"/>
</dbReference>
<name>A0A8S5M3E1_9CAUD</name>
<dbReference type="Gene3D" id="3.40.50.300">
    <property type="entry name" value="P-loop containing nucleotide triphosphate hydrolases"/>
    <property type="match status" value="1"/>
</dbReference>
<evidence type="ECO:0000313" key="2">
    <source>
        <dbReference type="EMBL" id="DAD76797.1"/>
    </source>
</evidence>
<dbReference type="SUPFAM" id="SSF52540">
    <property type="entry name" value="P-loop containing nucleoside triphosphate hydrolases"/>
    <property type="match status" value="1"/>
</dbReference>
<organism evidence="2">
    <name type="scientific">Siphoviridae sp. ctDMf1</name>
    <dbReference type="NCBI Taxonomy" id="2826197"/>
    <lineage>
        <taxon>Viruses</taxon>
        <taxon>Duplodnaviria</taxon>
        <taxon>Heunggongvirae</taxon>
        <taxon>Uroviricota</taxon>
        <taxon>Caudoviricetes</taxon>
    </lineage>
</organism>
<dbReference type="EMBL" id="BK014809">
    <property type="protein sequence ID" value="DAD76797.1"/>
    <property type="molecule type" value="Genomic_DNA"/>
</dbReference>
<proteinExistence type="predicted"/>
<evidence type="ECO:0000256" key="1">
    <source>
        <dbReference type="SAM" id="MobiDB-lite"/>
    </source>
</evidence>
<sequence>MRMGSATSEPRLSDIAKHLILPEGITSTGWPAVRDRCKRFGLTFDRWQDGLGRAILAKRKSGLYAAGIDGVQVSMPRQVGKTYTFGAIVFALCTLQEGLFVLWTAHRTRTADETFAAMQGLALKPEIAPYIDGRPRQANGQQQIRFTNGSRILFGAREGGFGRGFAGVDIITFDEAQILGQRALDDMVPAVNTAPNPLILRLGTPPRPTDPSEAFSSFRKAALAGELADGLYVEVGADDDADPEDRRQWKKGNPSFPHRTPESAILRMKRQLGPESFRREGMGIWDPEVASQAIGREVWNALTVDEPPSGLRWCAAVRFSVDGSTVALARAGRKPERKSEAVYGQLCTSQGVRNMGEGVHWIIDYLLEHRDRWAQIVVDGKSGAGDLVDRLRQAGFSPKVIWTPTTDQVIAAHAMMDAAIRDRSLSHPDDAELEAEAAVISRRKIGASGGFGWTAPEGMTSAGMDAVTMAHWATKTTKRRPRELSGARVGVVM</sequence>
<feature type="region of interest" description="Disordered" evidence="1">
    <location>
        <begin position="237"/>
        <end position="260"/>
    </location>
</feature>
<reference evidence="2" key="1">
    <citation type="journal article" date="2021" name="Proc. Natl. Acad. Sci. U.S.A.">
        <title>A Catalog of Tens of Thousands of Viruses from Human Metagenomes Reveals Hidden Associations with Chronic Diseases.</title>
        <authorList>
            <person name="Tisza M.J."/>
            <person name="Buck C.B."/>
        </authorList>
    </citation>
    <scope>NUCLEOTIDE SEQUENCE</scope>
    <source>
        <strain evidence="2">CtDMf1</strain>
    </source>
</reference>
<accession>A0A8S5M3E1</accession>
<protein>
    <submittedName>
        <fullName evidence="2">Large Terminase</fullName>
    </submittedName>
</protein>